<proteinExistence type="predicted"/>
<dbReference type="Proteomes" id="UP000284120">
    <property type="component" value="Unassembled WGS sequence"/>
</dbReference>
<sequence>MKYSNHKKNFPDDILVYIEEFDKRNKTVLFDFYDSNEFAMFSEYSNASLNIEKPTMILLKDYYGKNIQENTYYSIKRETITNWWENGFMDEYENSLLIAYSINLSNFNFGEEIFDHSVSVNNDFESSHLICGKWNIDDLLFDLKGHIKVNVRNVGQGNWNEIIRDDTFLLVYDCGTNVDAKPSEIRTLIDQSNANYRNDKPVFILSHWDKDHYHCLLGMTDKELTFFSKYIFRNDIPNLTSRKLYSRIRNVKDYQDIYAIRAENRIPKVRITSLTPLNDTTDQIVLYNSQYHKDRNISGLVLSLKTAKSSVIFSGDCQYLQLSQFVLPHLNYNHEHFLIVPHHGGKAGKFIYHNPGSMRFKQAIISVGKNSYKHPDKIYLSCLNTDFDSTETTLTTKTDILINL</sequence>
<dbReference type="AlphaFoldDB" id="A0A3S3SX26"/>
<evidence type="ECO:0000313" key="2">
    <source>
        <dbReference type="Proteomes" id="UP000284120"/>
    </source>
</evidence>
<accession>A0A3S3SX26</accession>
<dbReference type="SUPFAM" id="SSF56281">
    <property type="entry name" value="Metallo-hydrolase/oxidoreductase"/>
    <property type="match status" value="1"/>
</dbReference>
<dbReference type="InterPro" id="IPR052159">
    <property type="entry name" value="Competence_DNA_uptake"/>
</dbReference>
<evidence type="ECO:0008006" key="3">
    <source>
        <dbReference type="Google" id="ProtNLM"/>
    </source>
</evidence>
<dbReference type="InterPro" id="IPR036866">
    <property type="entry name" value="RibonucZ/Hydroxyglut_hydro"/>
</dbReference>
<dbReference type="PANTHER" id="PTHR30619">
    <property type="entry name" value="DNA INTERNALIZATION/COMPETENCE PROTEIN COMEC/REC2"/>
    <property type="match status" value="1"/>
</dbReference>
<name>A0A3S3SX26_9SPHI</name>
<dbReference type="OrthoDB" id="9761531at2"/>
<keyword evidence="2" id="KW-1185">Reference proteome</keyword>
<gene>
    <name evidence="1" type="ORF">DPV69_04305</name>
</gene>
<reference evidence="1 2" key="1">
    <citation type="submission" date="2018-06" db="EMBL/GenBank/DDBJ databases">
        <title>Pedobacter endophyticus sp. nov., an endophytic bacterium isolated from a leaf of Triticum aestivum.</title>
        <authorList>
            <person name="Zhang L."/>
        </authorList>
    </citation>
    <scope>NUCLEOTIDE SEQUENCE [LARGE SCALE GENOMIC DNA]</scope>
    <source>
        <strain evidence="1 2">CM134L-2</strain>
    </source>
</reference>
<evidence type="ECO:0000313" key="1">
    <source>
        <dbReference type="EMBL" id="RWU10567.1"/>
    </source>
</evidence>
<dbReference type="PANTHER" id="PTHR30619:SF1">
    <property type="entry name" value="RECOMBINATION PROTEIN 2"/>
    <property type="match status" value="1"/>
</dbReference>
<dbReference type="Gene3D" id="3.60.15.10">
    <property type="entry name" value="Ribonuclease Z/Hydroxyacylglutathione hydrolase-like"/>
    <property type="match status" value="1"/>
</dbReference>
<protein>
    <recommendedName>
        <fullName evidence="3">MBL fold metallo-hydrolase</fullName>
    </recommendedName>
</protein>
<dbReference type="RefSeq" id="WP_113646055.1">
    <property type="nucleotide sequence ID" value="NZ_QMHN01000001.1"/>
</dbReference>
<dbReference type="EMBL" id="SAYW01000001">
    <property type="protein sequence ID" value="RWU10567.1"/>
    <property type="molecule type" value="Genomic_DNA"/>
</dbReference>
<organism evidence="1 2">
    <name type="scientific">Pedobacter chitinilyticus</name>
    <dbReference type="NCBI Taxonomy" id="2233776"/>
    <lineage>
        <taxon>Bacteria</taxon>
        <taxon>Pseudomonadati</taxon>
        <taxon>Bacteroidota</taxon>
        <taxon>Sphingobacteriia</taxon>
        <taxon>Sphingobacteriales</taxon>
        <taxon>Sphingobacteriaceae</taxon>
        <taxon>Pedobacter</taxon>
    </lineage>
</organism>
<comment type="caution">
    <text evidence="1">The sequence shown here is derived from an EMBL/GenBank/DDBJ whole genome shotgun (WGS) entry which is preliminary data.</text>
</comment>